<feature type="domain" description="Ricin B lectin" evidence="3">
    <location>
        <begin position="413"/>
        <end position="558"/>
    </location>
</feature>
<dbReference type="PROSITE" id="PS50231">
    <property type="entry name" value="RICIN_B_LECTIN"/>
    <property type="match status" value="2"/>
</dbReference>
<evidence type="ECO:0000313" key="5">
    <source>
        <dbReference type="Proteomes" id="UP001144673"/>
    </source>
</evidence>
<evidence type="ECO:0000256" key="1">
    <source>
        <dbReference type="SAM" id="MobiDB-lite"/>
    </source>
</evidence>
<dbReference type="Pfam" id="PF01575">
    <property type="entry name" value="MaoC_dehydratas"/>
    <property type="match status" value="1"/>
</dbReference>
<dbReference type="AlphaFoldDB" id="A0A9W8Q8K0"/>
<dbReference type="Gene3D" id="3.10.129.10">
    <property type="entry name" value="Hotdog Thioesterase"/>
    <property type="match status" value="1"/>
</dbReference>
<feature type="compositionally biased region" description="Low complexity" evidence="1">
    <location>
        <begin position="209"/>
        <end position="233"/>
    </location>
</feature>
<comment type="caution">
    <text evidence="4">The sequence shown here is derived from an EMBL/GenBank/DDBJ whole genome shotgun (WGS) entry which is preliminary data.</text>
</comment>
<dbReference type="RefSeq" id="XP_056051784.1">
    <property type="nucleotide sequence ID" value="XM_056199879.1"/>
</dbReference>
<dbReference type="EMBL" id="JAJHUN010000009">
    <property type="protein sequence ID" value="KAJ4150070.1"/>
    <property type="molecule type" value="Genomic_DNA"/>
</dbReference>
<dbReference type="PANTHER" id="PTHR43841:SF1">
    <property type="entry name" value="3-HYDROXYACYL-THIOESTER DEHYDRATASE X"/>
    <property type="match status" value="1"/>
</dbReference>
<feature type="compositionally biased region" description="Low complexity" evidence="1">
    <location>
        <begin position="306"/>
        <end position="338"/>
    </location>
</feature>
<dbReference type="InterPro" id="IPR035992">
    <property type="entry name" value="Ricin_B-like_lectins"/>
</dbReference>
<dbReference type="InterPro" id="IPR002539">
    <property type="entry name" value="MaoC-like_dom"/>
</dbReference>
<dbReference type="GeneID" id="80897995"/>
<protein>
    <recommendedName>
        <fullName evidence="3">Ricin B lectin domain-containing protein</fullName>
    </recommendedName>
</protein>
<feature type="domain" description="Ricin B lectin" evidence="3">
    <location>
        <begin position="51"/>
        <end position="197"/>
    </location>
</feature>
<gene>
    <name evidence="4" type="ORF">LMH87_010836</name>
</gene>
<feature type="compositionally biased region" description="Gly residues" evidence="1">
    <location>
        <begin position="198"/>
        <end position="208"/>
    </location>
</feature>
<dbReference type="SMART" id="SM00458">
    <property type="entry name" value="RICIN"/>
    <property type="match status" value="2"/>
</dbReference>
<feature type="compositionally biased region" description="Polar residues" evidence="1">
    <location>
        <begin position="375"/>
        <end position="384"/>
    </location>
</feature>
<dbReference type="SUPFAM" id="SSF54637">
    <property type="entry name" value="Thioesterase/thiol ester dehydrase-isomerase"/>
    <property type="match status" value="1"/>
</dbReference>
<dbReference type="KEGG" id="amus:LMH87_010836"/>
<sequence length="1029" mass="107996">MLQVSAIYTALVAAALAAGNPVHSRAVDKLNDGAFKEAQQRDDTATRAHANAQIKTSDGRCLFVDALSGDFRANLTPLQIADCGGNQTGQGFDVITKGKHNDQQGQALVVSSLTQACLSFDPRRPADSQVHLFSCGGRADGGGEVSNSQLFAFDGKEQGAISLKPQNSPGKCLASAGTKVVIGDCDDKDVKQKFTFGGDAGKGNGGNSNKGASGSKQPVPSSSAARDTASTATKPPKSQLTSASLPLKSLVSGDVDSKCSLNVVTVVNTVTVTMPPPKGMGGATNVLYSTIFPTETGSPGKKALKNKNSSGCSDGGSSKNGGSKNKGDSNNTGGSNKNGGKIVGGCSGGNASNNTSATNIGAATTTTTTRAVNGQHTANPTTEAPVSRGGIKLNPTAAASANQFDTTARRALESVNLRAADGRCLAINTTAGDFRQNLIPIGFAECSEDPTQKFDVVTQGKHNDAKDGKALLVSVLTNGCLSFDNRRQQGDTVTVFSCGGRADGEGQTATSQLFPFDGTNNIVLQPSSDDEKFCLVAGKDRLDSTSCDKQKDQIFELVEVLKSTADKLLANKLDRPPDSGEWGRSTGSRTAQPQPDLRHFADPSNHRHTTTALASCLPLTRTMATPVAVAAFAAVGVPLVTAALILVPRLGLFRATGQPHAVLPKPVSRLDGRDVLTIILLILAKLLQRVFGLAPPLVPSADRRGFDLPALSVTSTLAIDEDDLLRFDAATSPGSKKASSAKAQSNSAAENNRSLLIAGLVNPLMSILLANRNLPIHPFGAVNTRNTFTFLDPEACRYPTQVLDPTRGITVSASLGGPSNPGRRVKRGIEFEIYFEVAALRRGDTSPTVIFKQVGAVLAHLPRDTKPLYRDLSSTLAVDGAGEEEDEKEPAWMSADGEIVELGMRAPKKWAALCRDYNPIHMSSILARAFGFPGKIAHGNHALARAVELIARDPARVMTPGLSTADKASLLLSRSDDGKETPSALEVHFKRPMVLPSRLGLEVADVKSGFALRVVKNEKEHLTAMWTKL</sequence>
<dbReference type="Gene3D" id="2.80.10.50">
    <property type="match status" value="2"/>
</dbReference>
<keyword evidence="5" id="KW-1185">Reference proteome</keyword>
<dbReference type="InterPro" id="IPR000772">
    <property type="entry name" value="Ricin_B_lectin"/>
</dbReference>
<reference evidence="4" key="1">
    <citation type="journal article" date="2023" name="Access Microbiol">
        <title>De-novo genome assembly for Akanthomyces muscarius, a biocontrol agent of insect agricultural pests.</title>
        <authorList>
            <person name="Erdos Z."/>
            <person name="Studholme D.J."/>
            <person name="Raymond B."/>
            <person name="Sharma M."/>
        </authorList>
    </citation>
    <scope>NUCLEOTIDE SEQUENCE</scope>
    <source>
        <strain evidence="4">Ve6</strain>
    </source>
</reference>
<feature type="signal peptide" evidence="2">
    <location>
        <begin position="1"/>
        <end position="17"/>
    </location>
</feature>
<name>A0A9W8Q8K0_AKAMU</name>
<feature type="region of interest" description="Disordered" evidence="1">
    <location>
        <begin position="365"/>
        <end position="390"/>
    </location>
</feature>
<evidence type="ECO:0000256" key="2">
    <source>
        <dbReference type="SAM" id="SignalP"/>
    </source>
</evidence>
<dbReference type="PANTHER" id="PTHR43841">
    <property type="entry name" value="3-HYDROXYACYL-THIOESTER DEHYDRATASE HTDX-RELATED"/>
    <property type="match status" value="1"/>
</dbReference>
<evidence type="ECO:0000259" key="3">
    <source>
        <dbReference type="SMART" id="SM00458"/>
    </source>
</evidence>
<accession>A0A9W8Q8K0</accession>
<dbReference type="InterPro" id="IPR029069">
    <property type="entry name" value="HotDog_dom_sf"/>
</dbReference>
<evidence type="ECO:0000313" key="4">
    <source>
        <dbReference type="EMBL" id="KAJ4150070.1"/>
    </source>
</evidence>
<dbReference type="Proteomes" id="UP001144673">
    <property type="component" value="Chromosome 4"/>
</dbReference>
<dbReference type="SUPFAM" id="SSF50370">
    <property type="entry name" value="Ricin B-like lectins"/>
    <property type="match status" value="2"/>
</dbReference>
<feature type="compositionally biased region" description="Low complexity" evidence="1">
    <location>
        <begin position="365"/>
        <end position="374"/>
    </location>
</feature>
<feature type="region of interest" description="Disordered" evidence="1">
    <location>
        <begin position="296"/>
        <end position="338"/>
    </location>
</feature>
<proteinExistence type="predicted"/>
<feature type="region of interest" description="Disordered" evidence="1">
    <location>
        <begin position="195"/>
        <end position="241"/>
    </location>
</feature>
<keyword evidence="2" id="KW-0732">Signal</keyword>
<organism evidence="4 5">
    <name type="scientific">Akanthomyces muscarius</name>
    <name type="common">Entomopathogenic fungus</name>
    <name type="synonym">Lecanicillium muscarium</name>
    <dbReference type="NCBI Taxonomy" id="2231603"/>
    <lineage>
        <taxon>Eukaryota</taxon>
        <taxon>Fungi</taxon>
        <taxon>Dikarya</taxon>
        <taxon>Ascomycota</taxon>
        <taxon>Pezizomycotina</taxon>
        <taxon>Sordariomycetes</taxon>
        <taxon>Hypocreomycetidae</taxon>
        <taxon>Hypocreales</taxon>
        <taxon>Cordycipitaceae</taxon>
        <taxon>Akanthomyces</taxon>
    </lineage>
</organism>
<feature type="region of interest" description="Disordered" evidence="1">
    <location>
        <begin position="571"/>
        <end position="596"/>
    </location>
</feature>
<feature type="chain" id="PRO_5040977668" description="Ricin B lectin domain-containing protein" evidence="2">
    <location>
        <begin position="18"/>
        <end position="1029"/>
    </location>
</feature>